<evidence type="ECO:0000313" key="10">
    <source>
        <dbReference type="EMBL" id="MBB6061688.1"/>
    </source>
</evidence>
<dbReference type="Gene3D" id="3.40.5.10">
    <property type="entry name" value="Ribosomal protein L9, N-terminal domain"/>
    <property type="match status" value="1"/>
</dbReference>
<keyword evidence="11" id="KW-1185">Reference proteome</keyword>
<feature type="domain" description="Ribosomal protein L9" evidence="9">
    <location>
        <begin position="13"/>
        <end position="40"/>
    </location>
</feature>
<dbReference type="InterPro" id="IPR020594">
    <property type="entry name" value="Ribosomal_bL9_bac/chp"/>
</dbReference>
<dbReference type="Proteomes" id="UP000555828">
    <property type="component" value="Unassembled WGS sequence"/>
</dbReference>
<evidence type="ECO:0000256" key="2">
    <source>
        <dbReference type="ARBA" id="ARBA00022730"/>
    </source>
</evidence>
<evidence type="ECO:0000313" key="11">
    <source>
        <dbReference type="Proteomes" id="UP000555828"/>
    </source>
</evidence>
<reference evidence="10 11" key="1">
    <citation type="submission" date="2020-08" db="EMBL/GenBank/DDBJ databases">
        <title>Genomic Encyclopedia of Type Strains, Phase IV (KMG-IV): sequencing the most valuable type-strain genomes for metagenomic binning, comparative biology and taxonomic classification.</title>
        <authorList>
            <person name="Goeker M."/>
        </authorList>
    </citation>
    <scope>NUCLEOTIDE SEQUENCE [LARGE SCALE GENOMIC DNA]</scope>
    <source>
        <strain evidence="10 11">DSM 13481</strain>
    </source>
</reference>
<dbReference type="InterPro" id="IPR036935">
    <property type="entry name" value="Ribosomal_bL9_N_sf"/>
</dbReference>
<evidence type="ECO:0000256" key="7">
    <source>
        <dbReference type="HAMAP-Rule" id="MF_00503"/>
    </source>
</evidence>
<proteinExistence type="inferred from homology"/>
<evidence type="ECO:0000256" key="4">
    <source>
        <dbReference type="ARBA" id="ARBA00022980"/>
    </source>
</evidence>
<accession>A0A841GQN2</accession>
<dbReference type="GO" id="GO:1990904">
    <property type="term" value="C:ribonucleoprotein complex"/>
    <property type="evidence" value="ECO:0007669"/>
    <property type="project" value="UniProtKB-KW"/>
</dbReference>
<keyword evidence="4 7" id="KW-0689">Ribosomal protein</keyword>
<dbReference type="AlphaFoldDB" id="A0A841GQN2"/>
<comment type="function">
    <text evidence="7">Binds to the 23S rRNA.</text>
</comment>
<dbReference type="SUPFAM" id="SSF55658">
    <property type="entry name" value="L9 N-domain-like"/>
    <property type="match status" value="1"/>
</dbReference>
<keyword evidence="8" id="KW-0175">Coiled coil</keyword>
<dbReference type="InterPro" id="IPR020070">
    <property type="entry name" value="Ribosomal_bL9_N"/>
</dbReference>
<protein>
    <recommendedName>
        <fullName evidence="6 7">Large ribosomal subunit protein bL9</fullName>
    </recommendedName>
</protein>
<dbReference type="FunFam" id="3.40.5.10:FF:000002">
    <property type="entry name" value="50S ribosomal protein L9"/>
    <property type="match status" value="1"/>
</dbReference>
<dbReference type="InterPro" id="IPR000244">
    <property type="entry name" value="Ribosomal_bL9"/>
</dbReference>
<evidence type="ECO:0000256" key="8">
    <source>
        <dbReference type="SAM" id="Coils"/>
    </source>
</evidence>
<evidence type="ECO:0000256" key="6">
    <source>
        <dbReference type="ARBA" id="ARBA00035292"/>
    </source>
</evidence>
<gene>
    <name evidence="7" type="primary">rplI</name>
    <name evidence="10" type="ORF">HNP65_000110</name>
</gene>
<feature type="coiled-coil region" evidence="8">
    <location>
        <begin position="44"/>
        <end position="74"/>
    </location>
</feature>
<dbReference type="GO" id="GO:0005840">
    <property type="term" value="C:ribosome"/>
    <property type="evidence" value="ECO:0007669"/>
    <property type="project" value="UniProtKB-KW"/>
</dbReference>
<dbReference type="InterPro" id="IPR020069">
    <property type="entry name" value="Ribosomal_bL9_C"/>
</dbReference>
<dbReference type="InterPro" id="IPR036791">
    <property type="entry name" value="Ribosomal_bL9_C_sf"/>
</dbReference>
<dbReference type="GO" id="GO:0019843">
    <property type="term" value="F:rRNA binding"/>
    <property type="evidence" value="ECO:0007669"/>
    <property type="project" value="UniProtKB-UniRule"/>
</dbReference>
<dbReference type="PROSITE" id="PS00651">
    <property type="entry name" value="RIBOSOMAL_L9"/>
    <property type="match status" value="1"/>
</dbReference>
<evidence type="ECO:0000259" key="9">
    <source>
        <dbReference type="PROSITE" id="PS00651"/>
    </source>
</evidence>
<keyword evidence="5 7" id="KW-0687">Ribonucleoprotein</keyword>
<comment type="caution">
    <text evidence="10">The sequence shown here is derived from an EMBL/GenBank/DDBJ whole genome shotgun (WGS) entry which is preliminary data.</text>
</comment>
<sequence>MKVVLLKDVAKIGKKGEVKNVSDGYARNFLIPKGLALEATPAVLKQLKAQKMKEEEEKKKIKQESEELLKLLQQHLYKIPVKTGGSGKLFGALTNADIAKAISEKTGKDIDKKHIVLNKPIKELGLYEITVKLPEGITGKIKVEVVQEGKN</sequence>
<keyword evidence="3 7" id="KW-0694">RNA-binding</keyword>
<dbReference type="Gene3D" id="3.10.430.100">
    <property type="entry name" value="Ribosomal protein L9, C-terminal domain"/>
    <property type="match status" value="1"/>
</dbReference>
<dbReference type="RefSeq" id="WP_184618464.1">
    <property type="nucleotide sequence ID" value="NZ_JACHEX010000001.1"/>
</dbReference>
<evidence type="ECO:0000256" key="1">
    <source>
        <dbReference type="ARBA" id="ARBA00010605"/>
    </source>
</evidence>
<evidence type="ECO:0000256" key="5">
    <source>
        <dbReference type="ARBA" id="ARBA00023274"/>
    </source>
</evidence>
<dbReference type="Pfam" id="PF03948">
    <property type="entry name" value="Ribosomal_L9_C"/>
    <property type="match status" value="1"/>
</dbReference>
<dbReference type="Pfam" id="PF01281">
    <property type="entry name" value="Ribosomal_L9_N"/>
    <property type="match status" value="1"/>
</dbReference>
<comment type="similarity">
    <text evidence="1 7">Belongs to the bacterial ribosomal protein bL9 family.</text>
</comment>
<dbReference type="GO" id="GO:0003735">
    <property type="term" value="F:structural constituent of ribosome"/>
    <property type="evidence" value="ECO:0007669"/>
    <property type="project" value="InterPro"/>
</dbReference>
<dbReference type="PANTHER" id="PTHR21368">
    <property type="entry name" value="50S RIBOSOMAL PROTEIN L9"/>
    <property type="match status" value="1"/>
</dbReference>
<dbReference type="NCBIfam" id="TIGR00158">
    <property type="entry name" value="L9"/>
    <property type="match status" value="1"/>
</dbReference>
<dbReference type="SUPFAM" id="SSF55653">
    <property type="entry name" value="Ribosomal protein L9 C-domain"/>
    <property type="match status" value="1"/>
</dbReference>
<dbReference type="HAMAP" id="MF_00503">
    <property type="entry name" value="Ribosomal_bL9"/>
    <property type="match status" value="1"/>
</dbReference>
<dbReference type="GO" id="GO:0006412">
    <property type="term" value="P:translation"/>
    <property type="evidence" value="ECO:0007669"/>
    <property type="project" value="UniProtKB-UniRule"/>
</dbReference>
<name>A0A841GQN2_9BACT</name>
<organism evidence="10 11">
    <name type="scientific">Thermosipho japonicus</name>
    <dbReference type="NCBI Taxonomy" id="90323"/>
    <lineage>
        <taxon>Bacteria</taxon>
        <taxon>Thermotogati</taxon>
        <taxon>Thermotogota</taxon>
        <taxon>Thermotogae</taxon>
        <taxon>Thermotogales</taxon>
        <taxon>Fervidobacteriaceae</taxon>
        <taxon>Thermosipho</taxon>
    </lineage>
</organism>
<evidence type="ECO:0000256" key="3">
    <source>
        <dbReference type="ARBA" id="ARBA00022884"/>
    </source>
</evidence>
<dbReference type="InterPro" id="IPR009027">
    <property type="entry name" value="Ribosomal_bL9/RNase_H1_N"/>
</dbReference>
<keyword evidence="2 7" id="KW-0699">rRNA-binding</keyword>
<dbReference type="EMBL" id="JACHEX010000001">
    <property type="protein sequence ID" value="MBB6061688.1"/>
    <property type="molecule type" value="Genomic_DNA"/>
</dbReference>